<name>A0ABP6L3W8_9ACTN</name>
<comment type="caution">
    <text evidence="4">The sequence shown here is derived from an EMBL/GenBank/DDBJ whole genome shotgun (WGS) entry which is preliminary data.</text>
</comment>
<dbReference type="SUPFAM" id="SSF53933">
    <property type="entry name" value="Microbial ribonucleases"/>
    <property type="match status" value="1"/>
</dbReference>
<keyword evidence="2" id="KW-0378">Hydrolase</keyword>
<keyword evidence="1" id="KW-0540">Nuclease</keyword>
<reference evidence="5" key="1">
    <citation type="journal article" date="2019" name="Int. J. Syst. Evol. Microbiol.">
        <title>The Global Catalogue of Microorganisms (GCM) 10K type strain sequencing project: providing services to taxonomists for standard genome sequencing and annotation.</title>
        <authorList>
            <consortium name="The Broad Institute Genomics Platform"/>
            <consortium name="The Broad Institute Genome Sequencing Center for Infectious Disease"/>
            <person name="Wu L."/>
            <person name="Ma J."/>
        </authorList>
    </citation>
    <scope>NUCLEOTIDE SEQUENCE [LARGE SCALE GENOMIC DNA]</scope>
    <source>
        <strain evidence="5">JCM 14234</strain>
    </source>
</reference>
<evidence type="ECO:0000256" key="2">
    <source>
        <dbReference type="ARBA" id="ARBA00022801"/>
    </source>
</evidence>
<dbReference type="InterPro" id="IPR000026">
    <property type="entry name" value="N1-like"/>
</dbReference>
<dbReference type="Proteomes" id="UP001501035">
    <property type="component" value="Unassembled WGS sequence"/>
</dbReference>
<feature type="region of interest" description="Disordered" evidence="3">
    <location>
        <begin position="1"/>
        <end position="44"/>
    </location>
</feature>
<evidence type="ECO:0000256" key="1">
    <source>
        <dbReference type="ARBA" id="ARBA00022722"/>
    </source>
</evidence>
<sequence>MHTLSLVDAGQWPAAANAPGTLGGRTFRNNEGRLPRTDSAGARARYQEWDVNPKAPGRSRDAERIITGADGAAWYTLDHYRSFHQIRGPQQ</sequence>
<protein>
    <submittedName>
        <fullName evidence="4">Uncharacterized protein</fullName>
    </submittedName>
</protein>
<evidence type="ECO:0000313" key="5">
    <source>
        <dbReference type="Proteomes" id="UP001501035"/>
    </source>
</evidence>
<gene>
    <name evidence="4" type="ORF">GCM10010528_05980</name>
</gene>
<evidence type="ECO:0000313" key="4">
    <source>
        <dbReference type="EMBL" id="GAA3027075.1"/>
    </source>
</evidence>
<proteinExistence type="predicted"/>
<dbReference type="InterPro" id="IPR016191">
    <property type="entry name" value="Ribonuclease/ribotoxin"/>
</dbReference>
<dbReference type="EMBL" id="BAAAVS010000011">
    <property type="protein sequence ID" value="GAA3027075.1"/>
    <property type="molecule type" value="Genomic_DNA"/>
</dbReference>
<dbReference type="Gene3D" id="3.10.450.30">
    <property type="entry name" value="Microbial ribonucleases"/>
    <property type="match status" value="1"/>
</dbReference>
<dbReference type="Pfam" id="PF00545">
    <property type="entry name" value="Ribonuclease"/>
    <property type="match status" value="1"/>
</dbReference>
<accession>A0ABP6L3W8</accession>
<evidence type="ECO:0000256" key="3">
    <source>
        <dbReference type="SAM" id="MobiDB-lite"/>
    </source>
</evidence>
<organism evidence="4 5">
    <name type="scientific">Gordonia defluvii</name>
    <dbReference type="NCBI Taxonomy" id="283718"/>
    <lineage>
        <taxon>Bacteria</taxon>
        <taxon>Bacillati</taxon>
        <taxon>Actinomycetota</taxon>
        <taxon>Actinomycetes</taxon>
        <taxon>Mycobacteriales</taxon>
        <taxon>Gordoniaceae</taxon>
        <taxon>Gordonia</taxon>
    </lineage>
</organism>
<keyword evidence="5" id="KW-1185">Reference proteome</keyword>